<evidence type="ECO:0000256" key="3">
    <source>
        <dbReference type="ARBA" id="ARBA00023012"/>
    </source>
</evidence>
<keyword evidence="3" id="KW-0902">Two-component regulatory system</keyword>
<dbReference type="EMBL" id="BMPE01000020">
    <property type="protein sequence ID" value="GGL15226.1"/>
    <property type="molecule type" value="Genomic_DNA"/>
</dbReference>
<organism evidence="8 9">
    <name type="scientific">Deinococcus radiotolerans</name>
    <dbReference type="NCBI Taxonomy" id="1309407"/>
    <lineage>
        <taxon>Bacteria</taxon>
        <taxon>Thermotogati</taxon>
        <taxon>Deinococcota</taxon>
        <taxon>Deinococci</taxon>
        <taxon>Deinococcales</taxon>
        <taxon>Deinococcaceae</taxon>
        <taxon>Deinococcus</taxon>
    </lineage>
</organism>
<evidence type="ECO:0000256" key="1">
    <source>
        <dbReference type="ARBA" id="ARBA00022679"/>
    </source>
</evidence>
<protein>
    <recommendedName>
        <fullName evidence="10">Sensor histidine kinase</fullName>
    </recommendedName>
</protein>
<evidence type="ECO:0000313" key="8">
    <source>
        <dbReference type="EMBL" id="GGL15226.1"/>
    </source>
</evidence>
<dbReference type="InterPro" id="IPR050482">
    <property type="entry name" value="Sensor_HK_TwoCompSys"/>
</dbReference>
<dbReference type="Proteomes" id="UP000604341">
    <property type="component" value="Unassembled WGS sequence"/>
</dbReference>
<dbReference type="InterPro" id="IPR003594">
    <property type="entry name" value="HATPase_dom"/>
</dbReference>
<keyword evidence="1" id="KW-0808">Transferase</keyword>
<evidence type="ECO:0000259" key="7">
    <source>
        <dbReference type="Pfam" id="PF07730"/>
    </source>
</evidence>
<feature type="transmembrane region" description="Helical" evidence="5">
    <location>
        <begin position="116"/>
        <end position="133"/>
    </location>
</feature>
<dbReference type="PANTHER" id="PTHR24421:SF59">
    <property type="entry name" value="OXYGEN SENSOR HISTIDINE KINASE NREB"/>
    <property type="match status" value="1"/>
</dbReference>
<keyword evidence="5" id="KW-0812">Transmembrane</keyword>
<keyword evidence="5" id="KW-1133">Transmembrane helix</keyword>
<keyword evidence="5" id="KW-0472">Membrane</keyword>
<feature type="transmembrane region" description="Helical" evidence="5">
    <location>
        <begin position="65"/>
        <end position="86"/>
    </location>
</feature>
<comment type="caution">
    <text evidence="8">The sequence shown here is derived from an EMBL/GenBank/DDBJ whole genome shotgun (WGS) entry which is preliminary data.</text>
</comment>
<accession>A0ABQ2FPV0</accession>
<reference evidence="9" key="1">
    <citation type="journal article" date="2019" name="Int. J. Syst. Evol. Microbiol.">
        <title>The Global Catalogue of Microorganisms (GCM) 10K type strain sequencing project: providing services to taxonomists for standard genome sequencing and annotation.</title>
        <authorList>
            <consortium name="The Broad Institute Genomics Platform"/>
            <consortium name="The Broad Institute Genome Sequencing Center for Infectious Disease"/>
            <person name="Wu L."/>
            <person name="Ma J."/>
        </authorList>
    </citation>
    <scope>NUCLEOTIDE SEQUENCE [LARGE SCALE GENOMIC DNA]</scope>
    <source>
        <strain evidence="9">JCM 19173</strain>
    </source>
</reference>
<dbReference type="InterPro" id="IPR036890">
    <property type="entry name" value="HATPase_C_sf"/>
</dbReference>
<dbReference type="Pfam" id="PF02518">
    <property type="entry name" value="HATPase_c"/>
    <property type="match status" value="1"/>
</dbReference>
<evidence type="ECO:0000256" key="4">
    <source>
        <dbReference type="SAM" id="MobiDB-lite"/>
    </source>
</evidence>
<evidence type="ECO:0000313" key="9">
    <source>
        <dbReference type="Proteomes" id="UP000604341"/>
    </source>
</evidence>
<evidence type="ECO:0008006" key="10">
    <source>
        <dbReference type="Google" id="ProtNLM"/>
    </source>
</evidence>
<evidence type="ECO:0000256" key="5">
    <source>
        <dbReference type="SAM" id="Phobius"/>
    </source>
</evidence>
<feature type="domain" description="Signal transduction histidine kinase subgroup 3 dimerisation and phosphoacceptor" evidence="7">
    <location>
        <begin position="213"/>
        <end position="277"/>
    </location>
</feature>
<feature type="domain" description="Histidine kinase/HSP90-like ATPase" evidence="6">
    <location>
        <begin position="316"/>
        <end position="402"/>
    </location>
</feature>
<evidence type="ECO:0000256" key="2">
    <source>
        <dbReference type="ARBA" id="ARBA00022777"/>
    </source>
</evidence>
<evidence type="ECO:0000259" key="6">
    <source>
        <dbReference type="Pfam" id="PF02518"/>
    </source>
</evidence>
<dbReference type="RefSeq" id="WP_189070511.1">
    <property type="nucleotide sequence ID" value="NZ_BMPE01000020.1"/>
</dbReference>
<sequence>MTVYSPLRPPQPVSPAAAPTESAWPDPRGEVQRTLHATSLITWAVLSLHSLLVEPGRDHLPLPDVQWWGAVNLTFLAVLLLTLRGLTRRPRTLALLLTQALLTLTGNALLNGSSVQAGLLITIAAQVALILPLRPTLLWVAAQSGALLWVLLSHWHNQDAWAFTTGYVCFQGLAAMTVRTAMREIRARQALAAVVDELRATRALLADASRQAERLQISRDLHDLMGHHLTALGMHLQVAEHLLPQDAPAGPHVQTARRVTRDLLSDVRDTVRGLRDTAQCDLPAELRALSAATPLHVHLDWPPDLRLPCPIGAQVLLRSVQEILTNAARHAQARQVWLTFRAEDGRLHLHAHDDGPRRPGGPLRFGCGLSGMRERLEGAGGTLHVQASAERGVTLHATLPLRRSA</sequence>
<name>A0ABQ2FPV0_9DEIO</name>
<dbReference type="PANTHER" id="PTHR24421">
    <property type="entry name" value="NITRATE/NITRITE SENSOR PROTEIN NARX-RELATED"/>
    <property type="match status" value="1"/>
</dbReference>
<dbReference type="InterPro" id="IPR011712">
    <property type="entry name" value="Sig_transdc_His_kin_sub3_dim/P"/>
</dbReference>
<dbReference type="Gene3D" id="1.20.5.1930">
    <property type="match status" value="1"/>
</dbReference>
<proteinExistence type="predicted"/>
<keyword evidence="2" id="KW-0418">Kinase</keyword>
<dbReference type="Gene3D" id="3.30.565.10">
    <property type="entry name" value="Histidine kinase-like ATPase, C-terminal domain"/>
    <property type="match status" value="1"/>
</dbReference>
<keyword evidence="9" id="KW-1185">Reference proteome</keyword>
<feature type="transmembrane region" description="Helical" evidence="5">
    <location>
        <begin position="161"/>
        <end position="178"/>
    </location>
</feature>
<dbReference type="Pfam" id="PF07730">
    <property type="entry name" value="HisKA_3"/>
    <property type="match status" value="1"/>
</dbReference>
<feature type="region of interest" description="Disordered" evidence="4">
    <location>
        <begin position="1"/>
        <end position="28"/>
    </location>
</feature>
<dbReference type="SUPFAM" id="SSF55874">
    <property type="entry name" value="ATPase domain of HSP90 chaperone/DNA topoisomerase II/histidine kinase"/>
    <property type="match status" value="1"/>
</dbReference>
<dbReference type="CDD" id="cd16917">
    <property type="entry name" value="HATPase_UhpB-NarQ-NarX-like"/>
    <property type="match status" value="1"/>
</dbReference>
<gene>
    <name evidence="8" type="ORF">GCM10010844_37520</name>
</gene>